<gene>
    <name evidence="2" type="ORF">AN477_10370</name>
</gene>
<dbReference type="OrthoDB" id="9815750at2"/>
<proteinExistence type="predicted"/>
<dbReference type="STRING" id="471514.AN477_10370"/>
<dbReference type="InterPro" id="IPR025847">
    <property type="entry name" value="MEDS_domain"/>
</dbReference>
<sequence>MDTQVLQLTEQLKIVNKGHILYLYESLQDYVENAVAYGISGMEYGHQVFFIEDREIFAMIKRQLQQRLNIDSLPGHIHHVDNQEFYSTHGDFNYVTIVRYFESMLQPFLLHNTALRTWAHVEWREQDNITEKLEEFEAIADDSVSDLDVMSLCAYNANTLPASFVSRMLRSHGMYMTDEELVKSPLYRVRESHT</sequence>
<dbReference type="PATRIC" id="fig|471514.4.peg.5126"/>
<name>A0A0P9CDV9_9BACL</name>
<keyword evidence="3" id="KW-1185">Reference proteome</keyword>
<feature type="domain" description="MEDS" evidence="1">
    <location>
        <begin position="19"/>
        <end position="172"/>
    </location>
</feature>
<evidence type="ECO:0000313" key="2">
    <source>
        <dbReference type="EMBL" id="KPV43783.1"/>
    </source>
</evidence>
<dbReference type="Pfam" id="PF14417">
    <property type="entry name" value="MEDS"/>
    <property type="match status" value="1"/>
</dbReference>
<dbReference type="RefSeq" id="WP_054969088.1">
    <property type="nucleotide sequence ID" value="NZ_LJCO01000045.1"/>
</dbReference>
<dbReference type="EMBL" id="LJCO01000045">
    <property type="protein sequence ID" value="KPV43783.1"/>
    <property type="molecule type" value="Genomic_DNA"/>
</dbReference>
<protein>
    <recommendedName>
        <fullName evidence="1">MEDS domain-containing protein</fullName>
    </recommendedName>
</protein>
<dbReference type="Proteomes" id="UP000050482">
    <property type="component" value="Unassembled WGS sequence"/>
</dbReference>
<evidence type="ECO:0000259" key="1">
    <source>
        <dbReference type="Pfam" id="PF14417"/>
    </source>
</evidence>
<accession>A0A0P9CDV9</accession>
<dbReference type="AlphaFoldDB" id="A0A0P9CDV9"/>
<evidence type="ECO:0000313" key="3">
    <source>
        <dbReference type="Proteomes" id="UP000050482"/>
    </source>
</evidence>
<organism evidence="2 3">
    <name type="scientific">Alicyclobacillus ferrooxydans</name>
    <dbReference type="NCBI Taxonomy" id="471514"/>
    <lineage>
        <taxon>Bacteria</taxon>
        <taxon>Bacillati</taxon>
        <taxon>Bacillota</taxon>
        <taxon>Bacilli</taxon>
        <taxon>Bacillales</taxon>
        <taxon>Alicyclobacillaceae</taxon>
        <taxon>Alicyclobacillus</taxon>
    </lineage>
</organism>
<reference evidence="2 3" key="1">
    <citation type="submission" date="2015-09" db="EMBL/GenBank/DDBJ databases">
        <title>Draft genome sequence of Alicyclobacillus ferrooxydans DSM 22381.</title>
        <authorList>
            <person name="Hemp J."/>
        </authorList>
    </citation>
    <scope>NUCLEOTIDE SEQUENCE [LARGE SCALE GENOMIC DNA]</scope>
    <source>
        <strain evidence="2 3">TC-34</strain>
    </source>
</reference>
<comment type="caution">
    <text evidence="2">The sequence shown here is derived from an EMBL/GenBank/DDBJ whole genome shotgun (WGS) entry which is preliminary data.</text>
</comment>